<evidence type="ECO:0000313" key="2">
    <source>
        <dbReference type="EMBL" id="SMD43718.1"/>
    </source>
</evidence>
<evidence type="ECO:0000313" key="3">
    <source>
        <dbReference type="Proteomes" id="UP000192333"/>
    </source>
</evidence>
<dbReference type="OrthoDB" id="981130at2"/>
<keyword evidence="1" id="KW-0472">Membrane</keyword>
<protein>
    <recommendedName>
        <fullName evidence="4">PH domain-containing protein</fullName>
    </recommendedName>
</protein>
<sequence>MIECKPKNSTYFALGLIVVILIGGLIYTLNHFATQRTLGIVIYLFVAVLLTLVILLLLVKMMAAYKFISFGKGLIITRFPLRRITKKYNLNQVLVWEEELIVTNKREFKQLTVVFDDKTSFSISNHEHINYGEFSTFLQKKLPSKKVKQQKKN</sequence>
<name>A0A1W2H527_9BACT</name>
<evidence type="ECO:0000256" key="1">
    <source>
        <dbReference type="SAM" id="Phobius"/>
    </source>
</evidence>
<keyword evidence="1" id="KW-1133">Transmembrane helix</keyword>
<accession>A0A1W2H527</accession>
<dbReference type="EMBL" id="LT838813">
    <property type="protein sequence ID" value="SMD43718.1"/>
    <property type="molecule type" value="Genomic_DNA"/>
</dbReference>
<gene>
    <name evidence="2" type="ORF">SAMN00777080_2325</name>
</gene>
<reference evidence="3" key="1">
    <citation type="submission" date="2017-04" db="EMBL/GenBank/DDBJ databases">
        <authorList>
            <person name="Varghese N."/>
            <person name="Submissions S."/>
        </authorList>
    </citation>
    <scope>NUCLEOTIDE SEQUENCE [LARGE SCALE GENOMIC DNA]</scope>
    <source>
        <strain evidence="3">DSM 16537</strain>
    </source>
</reference>
<keyword evidence="3" id="KW-1185">Reference proteome</keyword>
<organism evidence="2 3">
    <name type="scientific">Aquiflexum balticum DSM 16537</name>
    <dbReference type="NCBI Taxonomy" id="758820"/>
    <lineage>
        <taxon>Bacteria</taxon>
        <taxon>Pseudomonadati</taxon>
        <taxon>Bacteroidota</taxon>
        <taxon>Cytophagia</taxon>
        <taxon>Cytophagales</taxon>
        <taxon>Cyclobacteriaceae</taxon>
        <taxon>Aquiflexum</taxon>
    </lineage>
</organism>
<dbReference type="STRING" id="758820.SAMN00777080_2325"/>
<keyword evidence="1" id="KW-0812">Transmembrane</keyword>
<dbReference type="Proteomes" id="UP000192333">
    <property type="component" value="Chromosome I"/>
</dbReference>
<feature type="transmembrane region" description="Helical" evidence="1">
    <location>
        <begin position="38"/>
        <end position="59"/>
    </location>
</feature>
<evidence type="ECO:0008006" key="4">
    <source>
        <dbReference type="Google" id="ProtNLM"/>
    </source>
</evidence>
<feature type="transmembrane region" description="Helical" evidence="1">
    <location>
        <begin position="12"/>
        <end position="32"/>
    </location>
</feature>
<dbReference type="AlphaFoldDB" id="A0A1W2H527"/>
<dbReference type="RefSeq" id="WP_084120589.1">
    <property type="nucleotide sequence ID" value="NZ_LT838813.1"/>
</dbReference>
<proteinExistence type="predicted"/>